<dbReference type="CDD" id="cd03822">
    <property type="entry name" value="GT4_mannosyltransferase-like"/>
    <property type="match status" value="1"/>
</dbReference>
<reference evidence="2 3" key="1">
    <citation type="submission" date="2017-09" db="EMBL/GenBank/DDBJ databases">
        <title>Depth-based differentiation of microbial function through sediment-hosted aquifers and enrichment of novel symbionts in the deep terrestrial subsurface.</title>
        <authorList>
            <person name="Probst A.J."/>
            <person name="Ladd B."/>
            <person name="Jarett J.K."/>
            <person name="Geller-Mcgrath D.E."/>
            <person name="Sieber C.M."/>
            <person name="Emerson J.B."/>
            <person name="Anantharaman K."/>
            <person name="Thomas B.C."/>
            <person name="Malmstrom R."/>
            <person name="Stieglmeier M."/>
            <person name="Klingl A."/>
            <person name="Woyke T."/>
            <person name="Ryan C.M."/>
            <person name="Banfield J.F."/>
        </authorList>
    </citation>
    <scope>NUCLEOTIDE SEQUENCE [LARGE SCALE GENOMIC DNA]</scope>
    <source>
        <strain evidence="2">CG12_big_fil_rev_8_21_14_0_65_43_15</strain>
    </source>
</reference>
<comment type="caution">
    <text evidence="2">The sequence shown here is derived from an EMBL/GenBank/DDBJ whole genome shotgun (WGS) entry which is preliminary data.</text>
</comment>
<dbReference type="SUPFAM" id="SSF48208">
    <property type="entry name" value="Six-hairpin glycosidases"/>
    <property type="match status" value="1"/>
</dbReference>
<evidence type="ECO:0000313" key="3">
    <source>
        <dbReference type="Proteomes" id="UP000231267"/>
    </source>
</evidence>
<dbReference type="SUPFAM" id="SSF53756">
    <property type="entry name" value="UDP-Glycosyltransferase/glycogen phosphorylase"/>
    <property type="match status" value="1"/>
</dbReference>
<dbReference type="Pfam" id="PF00534">
    <property type="entry name" value="Glycos_transf_1"/>
    <property type="match status" value="1"/>
</dbReference>
<dbReference type="Proteomes" id="UP000231267">
    <property type="component" value="Unassembled WGS sequence"/>
</dbReference>
<feature type="domain" description="Glycosyl transferase family 1" evidence="1">
    <location>
        <begin position="201"/>
        <end position="369"/>
    </location>
</feature>
<dbReference type="GO" id="GO:0016757">
    <property type="term" value="F:glycosyltransferase activity"/>
    <property type="evidence" value="ECO:0007669"/>
    <property type="project" value="InterPro"/>
</dbReference>
<dbReference type="EMBL" id="PFGP01000101">
    <property type="protein sequence ID" value="PIW66243.1"/>
    <property type="molecule type" value="Genomic_DNA"/>
</dbReference>
<dbReference type="Gene3D" id="3.40.50.2000">
    <property type="entry name" value="Glycogen Phosphorylase B"/>
    <property type="match status" value="2"/>
</dbReference>
<dbReference type="GO" id="GO:0005975">
    <property type="term" value="P:carbohydrate metabolic process"/>
    <property type="evidence" value="ECO:0007669"/>
    <property type="project" value="InterPro"/>
</dbReference>
<dbReference type="InterPro" id="IPR001296">
    <property type="entry name" value="Glyco_trans_1"/>
</dbReference>
<dbReference type="PANTHER" id="PTHR12526">
    <property type="entry name" value="GLYCOSYLTRANSFERASE"/>
    <property type="match status" value="1"/>
</dbReference>
<gene>
    <name evidence="2" type="ORF">COW11_04390</name>
</gene>
<accession>A0A2J0LKV6</accession>
<evidence type="ECO:0000313" key="2">
    <source>
        <dbReference type="EMBL" id="PIW66243.1"/>
    </source>
</evidence>
<dbReference type="AlphaFoldDB" id="A0A2J0LKV6"/>
<sequence length="762" mass="85557">MIFDTRPLKLKENTKIVYLSTFPPRECGIATFTADLTAAMDDLLEPAIESRVVAVNIDDISRYRYSKKVIFQINQYSRQEYIETAKNINAIKEVKLVNVQHEFGIFSGEYGSYIISFLAALEKPSVVTFHSVLPSPADKLKTTVRLIAEKASGLVVMTNLSREILISEYAISGEKISVIPHGIHSAPYASSVKPKAALGFSRKVILFTFGLLSRGKGIEYVIEALPKVVNACPDILYIVLGATHPNVLKEEGESYRKFLIQKVHDLKLSSHVNFYNEYVSVDELLYFLRAADIYISTSLDQNQAVSGTFSYALGSGRPVISTPFAQARELSNSEAGILVNFRDPGSYSEAIIKLLKDPSLREQFGKNAYFRTRNMTWENVALEYSKLFSKYSSDIAEVSEHKKIPRVNLNHILRLTDSFGIIQFARLSLPDISSGYTLDDNARAMIVACLCYGESGRVLKAVYPDKQKSELLKRIDVYLCFIEFVLGEDCMFCNYVRPDRSIDDKLNKKDNLDDANGRAIWALAVVAAADYMPEAVKNKALSLLKKRLKIYKMFESPRSTAFCAKGICLLLRNIQEIEGKNLNGLLVTHCDRLISLYRGVSSEGWQWFEKYMTYSNAVLPEALILGHKHTGNTEYLDIGIKTLDFLIGKTFINGIYAPIGQDGWHHKDGERRYFDQQPEDVSAMVCALATAYSITGKDFYKKLMHEAFNWFLGDNSLKQVVYDRATGGCYDGLGEGYINLNQGAESTTSYLLARLSMISQGI</sequence>
<evidence type="ECO:0000259" key="1">
    <source>
        <dbReference type="Pfam" id="PF00534"/>
    </source>
</evidence>
<dbReference type="PANTHER" id="PTHR12526:SF572">
    <property type="entry name" value="BLL5144 PROTEIN"/>
    <property type="match status" value="1"/>
</dbReference>
<protein>
    <submittedName>
        <fullName evidence="2">Glycosyl transferase family 1</fullName>
    </submittedName>
</protein>
<name>A0A2J0LKV6_9BACT</name>
<proteinExistence type="predicted"/>
<dbReference type="InterPro" id="IPR008928">
    <property type="entry name" value="6-hairpin_glycosidase_sf"/>
</dbReference>
<organism evidence="2 3">
    <name type="scientific">Candidatus Taenaricola geysiri</name>
    <dbReference type="NCBI Taxonomy" id="1974752"/>
    <lineage>
        <taxon>Bacteria</taxon>
        <taxon>Pseudomonadati</taxon>
        <taxon>Candidatus Omnitrophota</taxon>
        <taxon>Candidatus Taenaricola</taxon>
    </lineage>
</organism>
<keyword evidence="2" id="KW-0808">Transferase</keyword>